<dbReference type="Proteomes" id="UP000615760">
    <property type="component" value="Unassembled WGS sequence"/>
</dbReference>
<dbReference type="Gene3D" id="3.40.50.12370">
    <property type="match status" value="1"/>
</dbReference>
<dbReference type="PANTHER" id="PTHR46268:SF6">
    <property type="entry name" value="UNIVERSAL STRESS PROTEIN UP12"/>
    <property type="match status" value="1"/>
</dbReference>
<dbReference type="Pfam" id="PF00582">
    <property type="entry name" value="Usp"/>
    <property type="match status" value="1"/>
</dbReference>
<dbReference type="PANTHER" id="PTHR46268">
    <property type="entry name" value="STRESS RESPONSE PROTEIN NHAX"/>
    <property type="match status" value="1"/>
</dbReference>
<dbReference type="CDD" id="cd00293">
    <property type="entry name" value="USP-like"/>
    <property type="match status" value="1"/>
</dbReference>
<dbReference type="RefSeq" id="WP_188621242.1">
    <property type="nucleotide sequence ID" value="NZ_BMJE01000005.1"/>
</dbReference>
<feature type="domain" description="UspA" evidence="3">
    <location>
        <begin position="2"/>
        <end position="137"/>
    </location>
</feature>
<evidence type="ECO:0000256" key="2">
    <source>
        <dbReference type="SAM" id="Coils"/>
    </source>
</evidence>
<organism evidence="4 5">
    <name type="scientific">Flavobacterium suaedae</name>
    <dbReference type="NCBI Taxonomy" id="1767027"/>
    <lineage>
        <taxon>Bacteria</taxon>
        <taxon>Pseudomonadati</taxon>
        <taxon>Bacteroidota</taxon>
        <taxon>Flavobacteriia</taxon>
        <taxon>Flavobacteriales</taxon>
        <taxon>Flavobacteriaceae</taxon>
        <taxon>Flavobacterium</taxon>
    </lineage>
</organism>
<comment type="caution">
    <text evidence="4">The sequence shown here is derived from an EMBL/GenBank/DDBJ whole genome shotgun (WGS) entry which is preliminary data.</text>
</comment>
<gene>
    <name evidence="4" type="ORF">GCM10007424_20960</name>
</gene>
<sequence length="274" mass="30967">MTIIATTDFSEIAENAVEYAAAYADVCNAQLIMFNAFSYPVHASNAHLSAQNFEELFNKNLERLKNKANELSEKYKVEVISESSLAYIEDELIALTEKYNPAMIVMGMVDKSLEQDLIGNTTTSAIKILDVPILAVPLEAKFNTLKKILFACDKPQEIPQHVIEKVKDIAHYLNSEIEIFSVDEKVNQLSEKNSDSLAENTIDEHLEGINYYYKNVESNAVIEEIRKEIKNFNANLLIMAPREYGFWESIVHRSKTRIMASGLSIPLLSIPIKN</sequence>
<keyword evidence="2" id="KW-0175">Coiled coil</keyword>
<evidence type="ECO:0000256" key="1">
    <source>
        <dbReference type="ARBA" id="ARBA00008791"/>
    </source>
</evidence>
<accession>A0ABQ1JX07</accession>
<keyword evidence="5" id="KW-1185">Reference proteome</keyword>
<name>A0ABQ1JX07_9FLAO</name>
<comment type="similarity">
    <text evidence="1">Belongs to the universal stress protein A family.</text>
</comment>
<dbReference type="InterPro" id="IPR006016">
    <property type="entry name" value="UspA"/>
</dbReference>
<dbReference type="EMBL" id="BMJE01000005">
    <property type="protein sequence ID" value="GGB80673.1"/>
    <property type="molecule type" value="Genomic_DNA"/>
</dbReference>
<evidence type="ECO:0000259" key="3">
    <source>
        <dbReference type="Pfam" id="PF00582"/>
    </source>
</evidence>
<feature type="coiled-coil region" evidence="2">
    <location>
        <begin position="54"/>
        <end position="81"/>
    </location>
</feature>
<protein>
    <recommendedName>
        <fullName evidence="3">UspA domain-containing protein</fullName>
    </recommendedName>
</protein>
<proteinExistence type="inferred from homology"/>
<reference evidence="5" key="1">
    <citation type="journal article" date="2019" name="Int. J. Syst. Evol. Microbiol.">
        <title>The Global Catalogue of Microorganisms (GCM) 10K type strain sequencing project: providing services to taxonomists for standard genome sequencing and annotation.</title>
        <authorList>
            <consortium name="The Broad Institute Genomics Platform"/>
            <consortium name="The Broad Institute Genome Sequencing Center for Infectious Disease"/>
            <person name="Wu L."/>
            <person name="Ma J."/>
        </authorList>
    </citation>
    <scope>NUCLEOTIDE SEQUENCE [LARGE SCALE GENOMIC DNA]</scope>
    <source>
        <strain evidence="5">CGMCC 1.15461</strain>
    </source>
</reference>
<evidence type="ECO:0000313" key="4">
    <source>
        <dbReference type="EMBL" id="GGB80673.1"/>
    </source>
</evidence>
<dbReference type="SUPFAM" id="SSF52402">
    <property type="entry name" value="Adenine nucleotide alpha hydrolases-like"/>
    <property type="match status" value="2"/>
</dbReference>
<evidence type="ECO:0000313" key="5">
    <source>
        <dbReference type="Proteomes" id="UP000615760"/>
    </source>
</evidence>